<name>A0A1W1YS89_9FIRM</name>
<evidence type="ECO:0000313" key="3">
    <source>
        <dbReference type="Proteomes" id="UP000192738"/>
    </source>
</evidence>
<dbReference type="InterPro" id="IPR024930">
    <property type="entry name" value="Skp_dom_sf"/>
</dbReference>
<dbReference type="STRING" id="112901.SAMN04488500_102107"/>
<dbReference type="AlphaFoldDB" id="A0A1W1YS89"/>
<feature type="coiled-coil region" evidence="1">
    <location>
        <begin position="177"/>
        <end position="207"/>
    </location>
</feature>
<keyword evidence="3" id="KW-1185">Reference proteome</keyword>
<evidence type="ECO:0000313" key="2">
    <source>
        <dbReference type="EMBL" id="SMC38588.1"/>
    </source>
</evidence>
<dbReference type="Gene3D" id="3.30.910.20">
    <property type="entry name" value="Skp domain"/>
    <property type="match status" value="1"/>
</dbReference>
<reference evidence="2 3" key="1">
    <citation type="submission" date="2017-04" db="EMBL/GenBank/DDBJ databases">
        <authorList>
            <person name="Afonso C.L."/>
            <person name="Miller P.J."/>
            <person name="Scott M.A."/>
            <person name="Spackman E."/>
            <person name="Goraichik I."/>
            <person name="Dimitrov K.M."/>
            <person name="Suarez D.L."/>
            <person name="Swayne D.E."/>
        </authorList>
    </citation>
    <scope>NUCLEOTIDE SEQUENCE [LARGE SCALE GENOMIC DNA]</scope>
    <source>
        <strain evidence="2 3">DSM 5090</strain>
    </source>
</reference>
<protein>
    <submittedName>
        <fullName evidence="2">Periplasmic chaperone for outer membrane proteins Skp</fullName>
    </submittedName>
</protein>
<proteinExistence type="predicted"/>
<gene>
    <name evidence="2" type="ORF">SAMN04488500_102107</name>
</gene>
<organism evidence="2 3">
    <name type="scientific">Sporomusa malonica</name>
    <dbReference type="NCBI Taxonomy" id="112901"/>
    <lineage>
        <taxon>Bacteria</taxon>
        <taxon>Bacillati</taxon>
        <taxon>Bacillota</taxon>
        <taxon>Negativicutes</taxon>
        <taxon>Selenomonadales</taxon>
        <taxon>Sporomusaceae</taxon>
        <taxon>Sporomusa</taxon>
    </lineage>
</organism>
<sequence length="331" mass="35903">MLGFNLKIREGDLVFNLKKSTTPIRFLAALLLGAVLLAGCARSTPETKTPEAPRVGVIDMDKAINAHPKHQEWQKLKQQANTLQQQLATEAGKASNTTAQLPAMNLPGSASDGLKSAAEQEFNAKMSAKQQELQARLAGKANKIHGELSAQLNTYAEQLDKEYQPQLFNLQLKMQTVRMDEKESAELKKALDALKAEQANKLAAREKELVQSMDAALTPDKAAIEQELAAYAKQLNVELSNKIAAQTSDMAGKIAQLPKAPAASASIQALDQQLGMKQQEISVLEEYILNDIRDKAAKVATERGLEVVLTGHKVNVSAVDITEAVIGAFKK</sequence>
<dbReference type="Proteomes" id="UP000192738">
    <property type="component" value="Unassembled WGS sequence"/>
</dbReference>
<dbReference type="OrthoDB" id="1634005at2"/>
<evidence type="ECO:0000256" key="1">
    <source>
        <dbReference type="SAM" id="Coils"/>
    </source>
</evidence>
<accession>A0A1W1YS89</accession>
<keyword evidence="1" id="KW-0175">Coiled coil</keyword>
<dbReference type="EMBL" id="FWXI01000002">
    <property type="protein sequence ID" value="SMC38588.1"/>
    <property type="molecule type" value="Genomic_DNA"/>
</dbReference>
<dbReference type="SUPFAM" id="SSF111384">
    <property type="entry name" value="OmpH-like"/>
    <property type="match status" value="1"/>
</dbReference>